<dbReference type="AlphaFoldDB" id="A0A166D2L0"/>
<organism evidence="1 2">
    <name type="scientific">Athelia psychrophila</name>
    <dbReference type="NCBI Taxonomy" id="1759441"/>
    <lineage>
        <taxon>Eukaryota</taxon>
        <taxon>Fungi</taxon>
        <taxon>Dikarya</taxon>
        <taxon>Basidiomycota</taxon>
        <taxon>Agaricomycotina</taxon>
        <taxon>Agaricomycetes</taxon>
        <taxon>Agaricomycetidae</taxon>
        <taxon>Atheliales</taxon>
        <taxon>Atheliaceae</taxon>
        <taxon>Athelia</taxon>
    </lineage>
</organism>
<keyword evidence="2" id="KW-1185">Reference proteome</keyword>
<reference evidence="1 2" key="1">
    <citation type="journal article" date="2016" name="Mol. Biol. Evol.">
        <title>Comparative Genomics of Early-Diverging Mushroom-Forming Fungi Provides Insights into the Origins of Lignocellulose Decay Capabilities.</title>
        <authorList>
            <person name="Nagy L.G."/>
            <person name="Riley R."/>
            <person name="Tritt A."/>
            <person name="Adam C."/>
            <person name="Daum C."/>
            <person name="Floudas D."/>
            <person name="Sun H."/>
            <person name="Yadav J.S."/>
            <person name="Pangilinan J."/>
            <person name="Larsson K.H."/>
            <person name="Matsuura K."/>
            <person name="Barry K."/>
            <person name="Labutti K."/>
            <person name="Kuo R."/>
            <person name="Ohm R.A."/>
            <person name="Bhattacharya S.S."/>
            <person name="Shirouzu T."/>
            <person name="Yoshinaga Y."/>
            <person name="Martin F.M."/>
            <person name="Grigoriev I.V."/>
            <person name="Hibbett D.S."/>
        </authorList>
    </citation>
    <scope>NUCLEOTIDE SEQUENCE [LARGE SCALE GENOMIC DNA]</scope>
    <source>
        <strain evidence="1 2">CBS 109695</strain>
    </source>
</reference>
<sequence length="128" mass="14328">YNTWCALTGTESKLPQALKAKREAAADANAALEQATLDSHLQSIPLKQKTIVYSDTEFKAASIEWLVSTDQQPIQAFEHLSFKRMIDVAARAVNGVVIPNRRATRAEIIDLFKCQLTRLKERLTVCLL</sequence>
<protein>
    <submittedName>
        <fullName evidence="1">Uncharacterized protein</fullName>
    </submittedName>
</protein>
<proteinExistence type="predicted"/>
<dbReference type="Proteomes" id="UP000076532">
    <property type="component" value="Unassembled WGS sequence"/>
</dbReference>
<feature type="non-terminal residue" evidence="1">
    <location>
        <position position="1"/>
    </location>
</feature>
<dbReference type="OrthoDB" id="3256444at2759"/>
<evidence type="ECO:0000313" key="1">
    <source>
        <dbReference type="EMBL" id="KZP14244.1"/>
    </source>
</evidence>
<gene>
    <name evidence="1" type="ORF">FIBSPDRAFT_752123</name>
</gene>
<evidence type="ECO:0000313" key="2">
    <source>
        <dbReference type="Proteomes" id="UP000076532"/>
    </source>
</evidence>
<dbReference type="EMBL" id="KV417620">
    <property type="protein sequence ID" value="KZP14244.1"/>
    <property type="molecule type" value="Genomic_DNA"/>
</dbReference>
<accession>A0A166D2L0</accession>
<name>A0A166D2L0_9AGAM</name>